<feature type="region of interest" description="Disordered" evidence="1">
    <location>
        <begin position="242"/>
        <end position="273"/>
    </location>
</feature>
<keyword evidence="2" id="KW-1133">Transmembrane helix</keyword>
<sequence length="328" mass="34260">MYHNVVPGLLIQLFIAPCIQALGILLPLYISPGSNCAAWSPAFKAISAESNTKWYIIVDPDNGPGSTDQLYQTCVSIIPSSNDQVIMGYVDTQAGNVEADINTYAGWPSSARPAGIYFDNINSTASKLSTYQSYVSYAKSKGFTFIGLDPGETTDASYLSMADLVNTYEDSYSSFNTNSLSGTISKQAVTLVNAPATGSYSAVISQLETVGAAAVYITNGGGSGADLPTQLSEFASEVAGNVATGTPSSQSPRLPQSSTGSGNASGDGSQGNSRLKSTDIIAIVTSIIGAVGAVFGIFLGIHQLEKRREAKTRPPSHESPILTNTIHV</sequence>
<keyword evidence="2" id="KW-0472">Membrane</keyword>
<dbReference type="InterPro" id="IPR021986">
    <property type="entry name" value="Spherulin4"/>
</dbReference>
<evidence type="ECO:0000256" key="3">
    <source>
        <dbReference type="SAM" id="SignalP"/>
    </source>
</evidence>
<dbReference type="EMBL" id="JARKIB010000009">
    <property type="protein sequence ID" value="KAJ7776433.1"/>
    <property type="molecule type" value="Genomic_DNA"/>
</dbReference>
<feature type="transmembrane region" description="Helical" evidence="2">
    <location>
        <begin position="280"/>
        <end position="301"/>
    </location>
</feature>
<name>A0AAD7K3L0_9AGAR</name>
<proteinExistence type="predicted"/>
<evidence type="ECO:0000313" key="4">
    <source>
        <dbReference type="EMBL" id="KAJ7776433.1"/>
    </source>
</evidence>
<dbReference type="PANTHER" id="PTHR35040">
    <property type="match status" value="1"/>
</dbReference>
<accession>A0AAD7K3L0</accession>
<dbReference type="AlphaFoldDB" id="A0AAD7K3L0"/>
<keyword evidence="5" id="KW-1185">Reference proteome</keyword>
<comment type="caution">
    <text evidence="4">The sequence shown here is derived from an EMBL/GenBank/DDBJ whole genome shotgun (WGS) entry which is preliminary data.</text>
</comment>
<dbReference type="Pfam" id="PF12138">
    <property type="entry name" value="Spherulin4"/>
    <property type="match status" value="1"/>
</dbReference>
<feature type="chain" id="PRO_5042211122" evidence="3">
    <location>
        <begin position="22"/>
        <end position="328"/>
    </location>
</feature>
<evidence type="ECO:0000313" key="5">
    <source>
        <dbReference type="Proteomes" id="UP001215598"/>
    </source>
</evidence>
<feature type="compositionally biased region" description="Low complexity" evidence="1">
    <location>
        <begin position="247"/>
        <end position="258"/>
    </location>
</feature>
<feature type="compositionally biased region" description="Basic and acidic residues" evidence="1">
    <location>
        <begin position="306"/>
        <end position="316"/>
    </location>
</feature>
<dbReference type="Proteomes" id="UP001215598">
    <property type="component" value="Unassembled WGS sequence"/>
</dbReference>
<dbReference type="PANTHER" id="PTHR35040:SF9">
    <property type="entry name" value="4-LIKE CELL SURFACE PROTEIN, PUTATIVE (AFU_ORTHOLOGUE AFUA_4G14080)-RELATED"/>
    <property type="match status" value="1"/>
</dbReference>
<keyword evidence="3" id="KW-0732">Signal</keyword>
<organism evidence="4 5">
    <name type="scientific">Mycena metata</name>
    <dbReference type="NCBI Taxonomy" id="1033252"/>
    <lineage>
        <taxon>Eukaryota</taxon>
        <taxon>Fungi</taxon>
        <taxon>Dikarya</taxon>
        <taxon>Basidiomycota</taxon>
        <taxon>Agaricomycotina</taxon>
        <taxon>Agaricomycetes</taxon>
        <taxon>Agaricomycetidae</taxon>
        <taxon>Agaricales</taxon>
        <taxon>Marasmiineae</taxon>
        <taxon>Mycenaceae</taxon>
        <taxon>Mycena</taxon>
    </lineage>
</organism>
<feature type="signal peptide" evidence="3">
    <location>
        <begin position="1"/>
        <end position="21"/>
    </location>
</feature>
<gene>
    <name evidence="4" type="ORF">B0H16DRAFT_1449866</name>
</gene>
<reference evidence="4" key="1">
    <citation type="submission" date="2023-03" db="EMBL/GenBank/DDBJ databases">
        <title>Massive genome expansion in bonnet fungi (Mycena s.s.) driven by repeated elements and novel gene families across ecological guilds.</title>
        <authorList>
            <consortium name="Lawrence Berkeley National Laboratory"/>
            <person name="Harder C.B."/>
            <person name="Miyauchi S."/>
            <person name="Viragh M."/>
            <person name="Kuo A."/>
            <person name="Thoen E."/>
            <person name="Andreopoulos B."/>
            <person name="Lu D."/>
            <person name="Skrede I."/>
            <person name="Drula E."/>
            <person name="Henrissat B."/>
            <person name="Morin E."/>
            <person name="Kohler A."/>
            <person name="Barry K."/>
            <person name="LaButti K."/>
            <person name="Morin E."/>
            <person name="Salamov A."/>
            <person name="Lipzen A."/>
            <person name="Mereny Z."/>
            <person name="Hegedus B."/>
            <person name="Baldrian P."/>
            <person name="Stursova M."/>
            <person name="Weitz H."/>
            <person name="Taylor A."/>
            <person name="Grigoriev I.V."/>
            <person name="Nagy L.G."/>
            <person name="Martin F."/>
            <person name="Kauserud H."/>
        </authorList>
    </citation>
    <scope>NUCLEOTIDE SEQUENCE</scope>
    <source>
        <strain evidence="4">CBHHK182m</strain>
    </source>
</reference>
<evidence type="ECO:0000256" key="1">
    <source>
        <dbReference type="SAM" id="MobiDB-lite"/>
    </source>
</evidence>
<feature type="region of interest" description="Disordered" evidence="1">
    <location>
        <begin position="306"/>
        <end position="328"/>
    </location>
</feature>
<keyword evidence="2" id="KW-0812">Transmembrane</keyword>
<evidence type="ECO:0000256" key="2">
    <source>
        <dbReference type="SAM" id="Phobius"/>
    </source>
</evidence>
<protein>
    <submittedName>
        <fullName evidence="4">Spherulation-specific family 4-domain-containing protein</fullName>
    </submittedName>
</protein>